<proteinExistence type="predicted"/>
<name>A0A9J6DPP1_RHIMP</name>
<feature type="compositionally biased region" description="Polar residues" evidence="1">
    <location>
        <begin position="308"/>
        <end position="318"/>
    </location>
</feature>
<gene>
    <name evidence="2" type="ORF">HPB51_021772</name>
</gene>
<feature type="compositionally biased region" description="Basic and acidic residues" evidence="1">
    <location>
        <begin position="426"/>
        <end position="436"/>
    </location>
</feature>
<evidence type="ECO:0000256" key="1">
    <source>
        <dbReference type="SAM" id="MobiDB-lite"/>
    </source>
</evidence>
<reference evidence="2" key="1">
    <citation type="journal article" date="2020" name="Cell">
        <title>Large-Scale Comparative Analyses of Tick Genomes Elucidate Their Genetic Diversity and Vector Capacities.</title>
        <authorList>
            <consortium name="Tick Genome and Microbiome Consortium (TIGMIC)"/>
            <person name="Jia N."/>
            <person name="Wang J."/>
            <person name="Shi W."/>
            <person name="Du L."/>
            <person name="Sun Y."/>
            <person name="Zhan W."/>
            <person name="Jiang J.F."/>
            <person name="Wang Q."/>
            <person name="Zhang B."/>
            <person name="Ji P."/>
            <person name="Bell-Sakyi L."/>
            <person name="Cui X.M."/>
            <person name="Yuan T.T."/>
            <person name="Jiang B.G."/>
            <person name="Yang W.F."/>
            <person name="Lam T.T."/>
            <person name="Chang Q.C."/>
            <person name="Ding S.J."/>
            <person name="Wang X.J."/>
            <person name="Zhu J.G."/>
            <person name="Ruan X.D."/>
            <person name="Zhao L."/>
            <person name="Wei J.T."/>
            <person name="Ye R.Z."/>
            <person name="Que T.C."/>
            <person name="Du C.H."/>
            <person name="Zhou Y.H."/>
            <person name="Cheng J.X."/>
            <person name="Dai P.F."/>
            <person name="Guo W.B."/>
            <person name="Han X.H."/>
            <person name="Huang E.J."/>
            <person name="Li L.F."/>
            <person name="Wei W."/>
            <person name="Gao Y.C."/>
            <person name="Liu J.Z."/>
            <person name="Shao H.Z."/>
            <person name="Wang X."/>
            <person name="Wang C.C."/>
            <person name="Yang T.C."/>
            <person name="Huo Q.B."/>
            <person name="Li W."/>
            <person name="Chen H.Y."/>
            <person name="Chen S.E."/>
            <person name="Zhou L.G."/>
            <person name="Ni X.B."/>
            <person name="Tian J.H."/>
            <person name="Sheng Y."/>
            <person name="Liu T."/>
            <person name="Pan Y.S."/>
            <person name="Xia L.Y."/>
            <person name="Li J."/>
            <person name="Zhao F."/>
            <person name="Cao W.C."/>
        </authorList>
    </citation>
    <scope>NUCLEOTIDE SEQUENCE</scope>
    <source>
        <strain evidence="2">Rmic-2018</strain>
    </source>
</reference>
<comment type="caution">
    <text evidence="2">The sequence shown here is derived from an EMBL/GenBank/DDBJ whole genome shotgun (WGS) entry which is preliminary data.</text>
</comment>
<evidence type="ECO:0000313" key="3">
    <source>
        <dbReference type="Proteomes" id="UP000821866"/>
    </source>
</evidence>
<feature type="region of interest" description="Disordered" evidence="1">
    <location>
        <begin position="749"/>
        <end position="783"/>
    </location>
</feature>
<dbReference type="Proteomes" id="UP000821866">
    <property type="component" value="Chromosome 6"/>
</dbReference>
<protein>
    <submittedName>
        <fullName evidence="2">Uncharacterized protein</fullName>
    </submittedName>
</protein>
<feature type="compositionally biased region" description="Polar residues" evidence="1">
    <location>
        <begin position="385"/>
        <end position="425"/>
    </location>
</feature>
<feature type="compositionally biased region" description="Basic and acidic residues" evidence="1">
    <location>
        <begin position="266"/>
        <end position="283"/>
    </location>
</feature>
<sequence length="783" mass="86894">MDGKELFFIADPAHVLKNLRGQLLSSEVLTLSEATVAKHGLPSSQVNLEYVQAVLEEDSKRELKVAPNLSEMHTSAGHFTKMKVGVAVQLFREAPPAIRFLIKEGVLKQEAETTAWFMELISKWYALMSSRHPTLALSRRNCTRGRICPACASARADAGTGVSSPSPPRYSSERPNLCINVGNLLKRHRWSLLRYSGTFDKIHEIAKRNMKWVALYYDEVARWLKRDVAEFILDDQVLHGNGTLSGNDTRNEEDSDNLEVGDSDDFETRDIPEHGVSDGDIAERNSSYSQELREGPFNRGHNERVSKLSETTTGMNYGNESLVKRNADSREASANADNKGTSWSLNRSIEASYLEAAHIRNDVPNGANESDAPVPLAAEESSLNEIESTESYSQGYAKQSRESNATKSVMTSANVTSSAVSYQESATERMTRKNKLDNASFETVEQKQRPEDVYTDTTRTIQDFEHVFITKNYRDSPDGLEAGEPTMSSVNASLNTRNGGVTERAEIVFHGEYRDEGAAINERAREGTRMDKETAENVSKKVERMEISANSQDEDYSDTTVIIKDFEHLFITKHFRDSHDDLKAAEPAMPSVDDNDSQNTRNRGTAEGTVRYFASMFRDEGAAVNGGAGEDIRMAKATAVDLSKKADNVQISESSRNRSEGSDDNTMYARRSVARNVSARMKAADVPAVKFRAFFPEHLNEDAGNTVHYPDYTDTSVTITRFEDIFLTRHYIGSLGNSAPVDNVPASGKLSGNSDASVARKARRHVGAGNRDERVSQIKIKTP</sequence>
<organism evidence="2 3">
    <name type="scientific">Rhipicephalus microplus</name>
    <name type="common">Cattle tick</name>
    <name type="synonym">Boophilus microplus</name>
    <dbReference type="NCBI Taxonomy" id="6941"/>
    <lineage>
        <taxon>Eukaryota</taxon>
        <taxon>Metazoa</taxon>
        <taxon>Ecdysozoa</taxon>
        <taxon>Arthropoda</taxon>
        <taxon>Chelicerata</taxon>
        <taxon>Arachnida</taxon>
        <taxon>Acari</taxon>
        <taxon>Parasitiformes</taxon>
        <taxon>Ixodida</taxon>
        <taxon>Ixodoidea</taxon>
        <taxon>Ixodidae</taxon>
        <taxon>Rhipicephalinae</taxon>
        <taxon>Rhipicephalus</taxon>
        <taxon>Boophilus</taxon>
    </lineage>
</organism>
<dbReference type="VEuPathDB" id="VectorBase:LOC119182074"/>
<dbReference type="EMBL" id="JABSTU010000008">
    <property type="protein sequence ID" value="KAH8024151.1"/>
    <property type="molecule type" value="Genomic_DNA"/>
</dbReference>
<feature type="region of interest" description="Disordered" evidence="1">
    <location>
        <begin position="240"/>
        <end position="318"/>
    </location>
</feature>
<accession>A0A9J6DPP1</accession>
<feature type="region of interest" description="Disordered" evidence="1">
    <location>
        <begin position="647"/>
        <end position="669"/>
    </location>
</feature>
<feature type="compositionally biased region" description="Acidic residues" evidence="1">
    <location>
        <begin position="251"/>
        <end position="265"/>
    </location>
</feature>
<dbReference type="AlphaFoldDB" id="A0A9J6DPP1"/>
<feature type="region of interest" description="Disordered" evidence="1">
    <location>
        <begin position="385"/>
        <end position="452"/>
    </location>
</feature>
<evidence type="ECO:0000313" key="2">
    <source>
        <dbReference type="EMBL" id="KAH8024151.1"/>
    </source>
</evidence>
<reference evidence="2" key="2">
    <citation type="submission" date="2021-09" db="EMBL/GenBank/DDBJ databases">
        <authorList>
            <person name="Jia N."/>
            <person name="Wang J."/>
            <person name="Shi W."/>
            <person name="Du L."/>
            <person name="Sun Y."/>
            <person name="Zhan W."/>
            <person name="Jiang J."/>
            <person name="Wang Q."/>
            <person name="Zhang B."/>
            <person name="Ji P."/>
            <person name="Sakyi L.B."/>
            <person name="Cui X."/>
            <person name="Yuan T."/>
            <person name="Jiang B."/>
            <person name="Yang W."/>
            <person name="Lam T.T.-Y."/>
            <person name="Chang Q."/>
            <person name="Ding S."/>
            <person name="Wang X."/>
            <person name="Zhu J."/>
            <person name="Ruan X."/>
            <person name="Zhao L."/>
            <person name="Wei J."/>
            <person name="Que T."/>
            <person name="Du C."/>
            <person name="Cheng J."/>
            <person name="Dai P."/>
            <person name="Han X."/>
            <person name="Huang E."/>
            <person name="Gao Y."/>
            <person name="Liu J."/>
            <person name="Shao H."/>
            <person name="Ye R."/>
            <person name="Li L."/>
            <person name="Wei W."/>
            <person name="Wang X."/>
            <person name="Wang C."/>
            <person name="Huo Q."/>
            <person name="Li W."/>
            <person name="Guo W."/>
            <person name="Chen H."/>
            <person name="Chen S."/>
            <person name="Zhou L."/>
            <person name="Zhou L."/>
            <person name="Ni X."/>
            <person name="Tian J."/>
            <person name="Zhou Y."/>
            <person name="Sheng Y."/>
            <person name="Liu T."/>
            <person name="Pan Y."/>
            <person name="Xia L."/>
            <person name="Li J."/>
            <person name="Zhao F."/>
            <person name="Cao W."/>
        </authorList>
    </citation>
    <scope>NUCLEOTIDE SEQUENCE</scope>
    <source>
        <strain evidence="2">Rmic-2018</strain>
        <tissue evidence="2">Larvae</tissue>
    </source>
</reference>
<feature type="compositionally biased region" description="Basic and acidic residues" evidence="1">
    <location>
        <begin position="291"/>
        <end position="307"/>
    </location>
</feature>
<keyword evidence="3" id="KW-1185">Reference proteome</keyword>